<evidence type="ECO:0000313" key="4">
    <source>
        <dbReference type="EMBL" id="OWY27008.1"/>
    </source>
</evidence>
<dbReference type="PIRSF" id="PIRSF016578">
    <property type="entry name" value="HsaA"/>
    <property type="match status" value="1"/>
</dbReference>
<accession>A0A246WL15</accession>
<gene>
    <name evidence="4" type="ORF">CEJ42_21795</name>
</gene>
<dbReference type="AlphaFoldDB" id="A0A246WL15"/>
<dbReference type="Pfam" id="PF08028">
    <property type="entry name" value="Acyl-CoA_dh_2"/>
    <property type="match status" value="1"/>
</dbReference>
<name>A0A246WL15_9BURK</name>
<dbReference type="GO" id="GO:0008470">
    <property type="term" value="F:3-methylbutanoyl-CoA dehydrogenase activity"/>
    <property type="evidence" value="ECO:0007669"/>
    <property type="project" value="TreeGrafter"/>
</dbReference>
<dbReference type="Gene3D" id="2.40.110.10">
    <property type="entry name" value="Butyryl-CoA Dehydrogenase, subunit A, domain 2"/>
    <property type="match status" value="1"/>
</dbReference>
<feature type="domain" description="Acyl-CoA dehydrogenase C-terminal" evidence="3">
    <location>
        <begin position="260"/>
        <end position="393"/>
    </location>
</feature>
<dbReference type="RefSeq" id="WP_088752534.1">
    <property type="nucleotide sequence ID" value="NZ_NJGU01000014.1"/>
</dbReference>
<organism evidence="4 5">
    <name type="scientific">Herbaspirillum robiniae</name>
    <dbReference type="NCBI Taxonomy" id="2014887"/>
    <lineage>
        <taxon>Bacteria</taxon>
        <taxon>Pseudomonadati</taxon>
        <taxon>Pseudomonadota</taxon>
        <taxon>Betaproteobacteria</taxon>
        <taxon>Burkholderiales</taxon>
        <taxon>Oxalobacteraceae</taxon>
        <taxon>Herbaspirillum</taxon>
    </lineage>
</organism>
<dbReference type="PANTHER" id="PTHR43884:SF12">
    <property type="entry name" value="ISOVALERYL-COA DEHYDROGENASE, MITOCHONDRIAL-RELATED"/>
    <property type="match status" value="1"/>
</dbReference>
<keyword evidence="1" id="KW-0560">Oxidoreductase</keyword>
<evidence type="ECO:0000259" key="2">
    <source>
        <dbReference type="Pfam" id="PF02771"/>
    </source>
</evidence>
<dbReference type="InterPro" id="IPR009100">
    <property type="entry name" value="AcylCoA_DH/oxidase_NM_dom_sf"/>
</dbReference>
<dbReference type="GO" id="GO:0006552">
    <property type="term" value="P:L-leucine catabolic process"/>
    <property type="evidence" value="ECO:0007669"/>
    <property type="project" value="TreeGrafter"/>
</dbReference>
<dbReference type="InterPro" id="IPR036250">
    <property type="entry name" value="AcylCo_DH-like_C"/>
</dbReference>
<dbReference type="Pfam" id="PF02771">
    <property type="entry name" value="Acyl-CoA_dh_N"/>
    <property type="match status" value="1"/>
</dbReference>
<dbReference type="GO" id="GO:0050660">
    <property type="term" value="F:flavin adenine dinucleotide binding"/>
    <property type="evidence" value="ECO:0007669"/>
    <property type="project" value="InterPro"/>
</dbReference>
<evidence type="ECO:0000256" key="1">
    <source>
        <dbReference type="ARBA" id="ARBA00023002"/>
    </source>
</evidence>
<evidence type="ECO:0000259" key="3">
    <source>
        <dbReference type="Pfam" id="PF08028"/>
    </source>
</evidence>
<dbReference type="SUPFAM" id="SSF47203">
    <property type="entry name" value="Acyl-CoA dehydrogenase C-terminal domain-like"/>
    <property type="match status" value="1"/>
</dbReference>
<dbReference type="Gene3D" id="1.20.140.10">
    <property type="entry name" value="Butyryl-CoA Dehydrogenase, subunit A, domain 3"/>
    <property type="match status" value="1"/>
</dbReference>
<dbReference type="PANTHER" id="PTHR43884">
    <property type="entry name" value="ACYL-COA DEHYDROGENASE"/>
    <property type="match status" value="1"/>
</dbReference>
<sequence length="418" mass="45799">MSAVIDAQRAPSARRISSYAVQPAQRIGSEAQALQVARELAQEFAQGAAGRDRERRLPFEEIERFSRSGLWAIAVPRAYGGIGASWNTVAEVFKLVSAADPSIGQIPQNHFGNLNVIANAGSEEQKRFFFGEALQGARFGNAGPERNSKNVLDVRTRATLDLHSGDGSYFLTGTRFYSTGALYAHWIPSRALDDDDNPLFVYNRHDAPGLRVIDDWSSFGQRTTASGSVVFERVRVPAAQVLQVKDFLKQPNNIGPVSQLIQAAIDAGIAHAAVRDAIEFVTTRSRPYADSGLERAADDPYILRDIGNLKLRLHASDALLERAAGVLDGLPERISFEQMAEASVAVAEAKVLSTELSLLASEKLFELSGTASTLAVHNLDRHWRNARVHTLHDPVRWKYHAVGNYALNGTPPPRHSWS</sequence>
<dbReference type="NCBIfam" id="TIGR04022">
    <property type="entry name" value="sulfur_SfnB"/>
    <property type="match status" value="1"/>
</dbReference>
<dbReference type="InterPro" id="IPR013786">
    <property type="entry name" value="AcylCoA_DH/ox_N"/>
</dbReference>
<dbReference type="Proteomes" id="UP000197596">
    <property type="component" value="Unassembled WGS sequence"/>
</dbReference>
<dbReference type="SUPFAM" id="SSF56645">
    <property type="entry name" value="Acyl-CoA dehydrogenase NM domain-like"/>
    <property type="match status" value="1"/>
</dbReference>
<dbReference type="InterPro" id="IPR046373">
    <property type="entry name" value="Acyl-CoA_Oxase/DH_mid-dom_sf"/>
</dbReference>
<dbReference type="EMBL" id="NJGU01000014">
    <property type="protein sequence ID" value="OWY27008.1"/>
    <property type="molecule type" value="Genomic_DNA"/>
</dbReference>
<dbReference type="InterPro" id="IPR013107">
    <property type="entry name" value="Acyl-CoA_DH_C"/>
</dbReference>
<dbReference type="Gene3D" id="1.10.540.10">
    <property type="entry name" value="Acyl-CoA dehydrogenase/oxidase, N-terminal domain"/>
    <property type="match status" value="1"/>
</dbReference>
<protein>
    <submittedName>
        <fullName evidence="4">SfnB family sulfur acquisition oxidoreductase</fullName>
    </submittedName>
</protein>
<evidence type="ECO:0000313" key="5">
    <source>
        <dbReference type="Proteomes" id="UP000197596"/>
    </source>
</evidence>
<reference evidence="4 5" key="1">
    <citation type="submission" date="2017-06" db="EMBL/GenBank/DDBJ databases">
        <title>Herbaspirillum phytohormonus sp. nov., isolated from the root nodule of Robinia pseudoacacia in lead-zinc mine.</title>
        <authorList>
            <person name="Fan M."/>
            <person name="Lin Y."/>
        </authorList>
    </citation>
    <scope>NUCLEOTIDE SEQUENCE [LARGE SCALE GENOMIC DNA]</scope>
    <source>
        <strain evidence="4 5">HZ10</strain>
    </source>
</reference>
<dbReference type="InterPro" id="IPR037069">
    <property type="entry name" value="AcylCoA_DH/ox_N_sf"/>
</dbReference>
<feature type="domain" description="Acyl-CoA dehydrogenase/oxidase N-terminal" evidence="2">
    <location>
        <begin position="35"/>
        <end position="135"/>
    </location>
</feature>
<comment type="caution">
    <text evidence="4">The sequence shown here is derived from an EMBL/GenBank/DDBJ whole genome shotgun (WGS) entry which is preliminary data.</text>
</comment>
<dbReference type="InterPro" id="IPR023922">
    <property type="entry name" value="S04_starv_induced_SfnB"/>
</dbReference>
<proteinExistence type="predicted"/>